<name>C0EFR7_9FIRM</name>
<evidence type="ECO:0000313" key="4">
    <source>
        <dbReference type="EMBL" id="EEG29696.1"/>
    </source>
</evidence>
<dbReference type="PANTHER" id="PTHR43800">
    <property type="entry name" value="PEPTIDYL-LYSINE N-ACETYLTRANSFERASE YJAB"/>
    <property type="match status" value="1"/>
</dbReference>
<evidence type="ECO:0000256" key="2">
    <source>
        <dbReference type="ARBA" id="ARBA00023315"/>
    </source>
</evidence>
<dbReference type="Pfam" id="PF13673">
    <property type="entry name" value="Acetyltransf_10"/>
    <property type="match status" value="1"/>
</dbReference>
<accession>C0EFR7</accession>
<protein>
    <submittedName>
        <fullName evidence="4">Acetyltransferase, GNAT family</fullName>
    </submittedName>
</protein>
<dbReference type="STRING" id="537013.CLOSTMETH_02709"/>
<comment type="caution">
    <text evidence="4">The sequence shown here is derived from an EMBL/GenBank/DDBJ whole genome shotgun (WGS) entry which is preliminary data.</text>
</comment>
<dbReference type="CDD" id="cd04301">
    <property type="entry name" value="NAT_SF"/>
    <property type="match status" value="1"/>
</dbReference>
<organism evidence="4 5">
    <name type="scientific">[Clostridium] methylpentosum DSM 5476</name>
    <dbReference type="NCBI Taxonomy" id="537013"/>
    <lineage>
        <taxon>Bacteria</taxon>
        <taxon>Bacillati</taxon>
        <taxon>Bacillota</taxon>
        <taxon>Clostridia</taxon>
        <taxon>Eubacteriales</taxon>
        <taxon>Oscillospiraceae</taxon>
        <taxon>Oscillospiraceae incertae sedis</taxon>
    </lineage>
</organism>
<evidence type="ECO:0000313" key="5">
    <source>
        <dbReference type="Proteomes" id="UP000003340"/>
    </source>
</evidence>
<dbReference type="Proteomes" id="UP000003340">
    <property type="component" value="Unassembled WGS sequence"/>
</dbReference>
<keyword evidence="5" id="KW-1185">Reference proteome</keyword>
<dbReference type="PANTHER" id="PTHR43800:SF1">
    <property type="entry name" value="PEPTIDYL-LYSINE N-ACETYLTRANSFERASE YJAB"/>
    <property type="match status" value="1"/>
</dbReference>
<evidence type="ECO:0000256" key="1">
    <source>
        <dbReference type="ARBA" id="ARBA00022679"/>
    </source>
</evidence>
<dbReference type="PROSITE" id="PS51186">
    <property type="entry name" value="GNAT"/>
    <property type="match status" value="1"/>
</dbReference>
<dbReference type="AlphaFoldDB" id="C0EFR7"/>
<dbReference type="InterPro" id="IPR000182">
    <property type="entry name" value="GNAT_dom"/>
</dbReference>
<dbReference type="EMBL" id="ACEC01000093">
    <property type="protein sequence ID" value="EEG29696.1"/>
    <property type="molecule type" value="Genomic_DNA"/>
</dbReference>
<gene>
    <name evidence="4" type="ORF">CLOSTMETH_02709</name>
</gene>
<proteinExistence type="predicted"/>
<dbReference type="Gene3D" id="3.40.630.30">
    <property type="match status" value="1"/>
</dbReference>
<dbReference type="eggNOG" id="COG0456">
    <property type="taxonomic scope" value="Bacteria"/>
</dbReference>
<keyword evidence="2" id="KW-0012">Acyltransferase</keyword>
<dbReference type="HOGENOM" id="CLU_013985_21_0_9"/>
<reference evidence="4 5" key="2">
    <citation type="submission" date="2009-02" db="EMBL/GenBank/DDBJ databases">
        <title>Draft genome sequence of Clostridium methylpentosum (DSM 5476).</title>
        <authorList>
            <person name="Sudarsanam P."/>
            <person name="Ley R."/>
            <person name="Guruge J."/>
            <person name="Turnbaugh P.J."/>
            <person name="Mahowald M."/>
            <person name="Liep D."/>
            <person name="Gordon J."/>
        </authorList>
    </citation>
    <scope>NUCLEOTIDE SEQUENCE [LARGE SCALE GENOMIC DNA]</scope>
    <source>
        <strain evidence="4 5">DSM 5476</strain>
    </source>
</reference>
<sequence>MKIQEVSSNRQELIGKLSEVWEKSVRATHLFLSEEYRKQIAATLPEALCSVSHLVVAINELEDPVAFMGIEGDRLEMLFLSPEERGKGLGRQLLELGIQSYSVKVLTVNEQNPQARGFYEHMGFEAYQRRDTDEQGNPFPILFMRIAEPVGGTDQLN</sequence>
<reference evidence="4 5" key="1">
    <citation type="submission" date="2009-01" db="EMBL/GenBank/DDBJ databases">
        <authorList>
            <person name="Fulton L."/>
            <person name="Clifton S."/>
            <person name="Fulton B."/>
            <person name="Xu J."/>
            <person name="Minx P."/>
            <person name="Pepin K.H."/>
            <person name="Johnson M."/>
            <person name="Bhonagiri V."/>
            <person name="Nash W.E."/>
            <person name="Mardis E.R."/>
            <person name="Wilson R.K."/>
        </authorList>
    </citation>
    <scope>NUCLEOTIDE SEQUENCE [LARGE SCALE GENOMIC DNA]</scope>
    <source>
        <strain evidence="4 5">DSM 5476</strain>
    </source>
</reference>
<dbReference type="GO" id="GO:0016747">
    <property type="term" value="F:acyltransferase activity, transferring groups other than amino-acyl groups"/>
    <property type="evidence" value="ECO:0007669"/>
    <property type="project" value="InterPro"/>
</dbReference>
<evidence type="ECO:0000259" key="3">
    <source>
        <dbReference type="PROSITE" id="PS51186"/>
    </source>
</evidence>
<keyword evidence="1 4" id="KW-0808">Transferase</keyword>
<feature type="domain" description="N-acetyltransferase" evidence="3">
    <location>
        <begin position="15"/>
        <end position="149"/>
    </location>
</feature>
<dbReference type="SUPFAM" id="SSF55729">
    <property type="entry name" value="Acyl-CoA N-acyltransferases (Nat)"/>
    <property type="match status" value="1"/>
</dbReference>
<dbReference type="InterPro" id="IPR016181">
    <property type="entry name" value="Acyl_CoA_acyltransferase"/>
</dbReference>